<accession>A0A6J5XTK3</accession>
<feature type="region of interest" description="Disordered" evidence="6">
    <location>
        <begin position="1"/>
        <end position="33"/>
    </location>
</feature>
<keyword evidence="1" id="KW-0349">Heme</keyword>
<feature type="compositionally biased region" description="Low complexity" evidence="6">
    <location>
        <begin position="1"/>
        <end position="14"/>
    </location>
</feature>
<dbReference type="Proteomes" id="UP000507245">
    <property type="component" value="Unassembled WGS sequence"/>
</dbReference>
<evidence type="ECO:0000256" key="6">
    <source>
        <dbReference type="SAM" id="MobiDB-lite"/>
    </source>
</evidence>
<dbReference type="PANTHER" id="PTHR47947:SF24">
    <property type="entry name" value="ISOFLAVONE 2'-HYDROXYLASE-LIKE"/>
    <property type="match status" value="1"/>
</dbReference>
<evidence type="ECO:0000256" key="3">
    <source>
        <dbReference type="ARBA" id="ARBA00023002"/>
    </source>
</evidence>
<dbReference type="AlphaFoldDB" id="A0A6J5XTK3"/>
<gene>
    <name evidence="7" type="ORF">ORAREDHAP_LOCUS38906</name>
</gene>
<sequence>MAITGATSAALAPPTSTPPPKSKPHSMSKMMMSNGYSSNFRKTHARKGGAQIPYGGEASDNEEAKKFIEIINEGFAFAHNGATHLENFLPILNWFSKEGYEKKLVRIAERSQPEYYTDQIIKGLTLILLMGRTDTSSITLEWAMFNVLNHPDILNKAKVEMNNLPGHGREQR</sequence>
<dbReference type="GO" id="GO:0016705">
    <property type="term" value="F:oxidoreductase activity, acting on paired donors, with incorporation or reduction of molecular oxygen"/>
    <property type="evidence" value="ECO:0007669"/>
    <property type="project" value="InterPro"/>
</dbReference>
<dbReference type="GO" id="GO:0005506">
    <property type="term" value="F:iron ion binding"/>
    <property type="evidence" value="ECO:0007669"/>
    <property type="project" value="InterPro"/>
</dbReference>
<keyword evidence="2" id="KW-0479">Metal-binding</keyword>
<dbReference type="InterPro" id="IPR036396">
    <property type="entry name" value="Cyt_P450_sf"/>
</dbReference>
<dbReference type="Gene3D" id="1.10.630.10">
    <property type="entry name" value="Cytochrome P450"/>
    <property type="match status" value="1"/>
</dbReference>
<reference evidence="8" key="1">
    <citation type="journal article" date="2020" name="Genome Biol.">
        <title>Gamete binning: chromosome-level and haplotype-resolved genome assembly enabled by high-throughput single-cell sequencing of gamete genomes.</title>
        <authorList>
            <person name="Campoy J.A."/>
            <person name="Sun H."/>
            <person name="Goel M."/>
            <person name="Jiao W.-B."/>
            <person name="Folz-Donahue K."/>
            <person name="Wang N."/>
            <person name="Rubio M."/>
            <person name="Liu C."/>
            <person name="Kukat C."/>
            <person name="Ruiz D."/>
            <person name="Huettel B."/>
            <person name="Schneeberger K."/>
        </authorList>
    </citation>
    <scope>NUCLEOTIDE SEQUENCE [LARGE SCALE GENOMIC DNA]</scope>
    <source>
        <strain evidence="8">cv. Rojo Pasion</strain>
    </source>
</reference>
<keyword evidence="5" id="KW-0503">Monooxygenase</keyword>
<evidence type="ECO:0000313" key="7">
    <source>
        <dbReference type="EMBL" id="CAB4314468.1"/>
    </source>
</evidence>
<organism evidence="7 8">
    <name type="scientific">Prunus armeniaca</name>
    <name type="common">Apricot</name>
    <name type="synonym">Armeniaca vulgaris</name>
    <dbReference type="NCBI Taxonomy" id="36596"/>
    <lineage>
        <taxon>Eukaryota</taxon>
        <taxon>Viridiplantae</taxon>
        <taxon>Streptophyta</taxon>
        <taxon>Embryophyta</taxon>
        <taxon>Tracheophyta</taxon>
        <taxon>Spermatophyta</taxon>
        <taxon>Magnoliopsida</taxon>
        <taxon>eudicotyledons</taxon>
        <taxon>Gunneridae</taxon>
        <taxon>Pentapetalae</taxon>
        <taxon>rosids</taxon>
        <taxon>fabids</taxon>
        <taxon>Rosales</taxon>
        <taxon>Rosaceae</taxon>
        <taxon>Amygdaloideae</taxon>
        <taxon>Amygdaleae</taxon>
        <taxon>Prunus</taxon>
    </lineage>
</organism>
<name>A0A6J5XTK3_PRUAR</name>
<dbReference type="Pfam" id="PF00067">
    <property type="entry name" value="p450"/>
    <property type="match status" value="1"/>
</dbReference>
<dbReference type="InterPro" id="IPR001128">
    <property type="entry name" value="Cyt_P450"/>
</dbReference>
<proteinExistence type="predicted"/>
<dbReference type="OrthoDB" id="2789670at2759"/>
<dbReference type="InterPro" id="IPR050651">
    <property type="entry name" value="Plant_Cytochrome_P450_Monoox"/>
</dbReference>
<keyword evidence="3" id="KW-0560">Oxidoreductase</keyword>
<keyword evidence="8" id="KW-1185">Reference proteome</keyword>
<evidence type="ECO:0000256" key="2">
    <source>
        <dbReference type="ARBA" id="ARBA00022723"/>
    </source>
</evidence>
<evidence type="ECO:0000256" key="5">
    <source>
        <dbReference type="ARBA" id="ARBA00023033"/>
    </source>
</evidence>
<dbReference type="SUPFAM" id="SSF48264">
    <property type="entry name" value="Cytochrome P450"/>
    <property type="match status" value="1"/>
</dbReference>
<dbReference type="PANTHER" id="PTHR47947">
    <property type="entry name" value="CYTOCHROME P450 82C3-RELATED"/>
    <property type="match status" value="1"/>
</dbReference>
<evidence type="ECO:0000256" key="1">
    <source>
        <dbReference type="ARBA" id="ARBA00022617"/>
    </source>
</evidence>
<dbReference type="GO" id="GO:0020037">
    <property type="term" value="F:heme binding"/>
    <property type="evidence" value="ECO:0007669"/>
    <property type="project" value="InterPro"/>
</dbReference>
<keyword evidence="4" id="KW-0408">Iron</keyword>
<evidence type="ECO:0000313" key="8">
    <source>
        <dbReference type="Proteomes" id="UP000507245"/>
    </source>
</evidence>
<dbReference type="EMBL" id="CAEKKB010000006">
    <property type="protein sequence ID" value="CAB4314468.1"/>
    <property type="molecule type" value="Genomic_DNA"/>
</dbReference>
<protein>
    <submittedName>
        <fullName evidence="7">Uncharacterized protein</fullName>
    </submittedName>
</protein>
<evidence type="ECO:0000256" key="4">
    <source>
        <dbReference type="ARBA" id="ARBA00023004"/>
    </source>
</evidence>
<dbReference type="GO" id="GO:0004497">
    <property type="term" value="F:monooxygenase activity"/>
    <property type="evidence" value="ECO:0007669"/>
    <property type="project" value="UniProtKB-KW"/>
</dbReference>